<dbReference type="RefSeq" id="WP_029601043.1">
    <property type="nucleotide sequence ID" value="NZ_CP025958.1"/>
</dbReference>
<dbReference type="EMBL" id="CP025958">
    <property type="protein sequence ID" value="AWM40646.1"/>
    <property type="molecule type" value="Genomic_DNA"/>
</dbReference>
<reference evidence="3 4" key="1">
    <citation type="submission" date="2018-01" db="EMBL/GenBank/DDBJ databases">
        <title>G. obscuriglobus.</title>
        <authorList>
            <person name="Franke J."/>
            <person name="Blomberg W."/>
            <person name="Selmecki A."/>
        </authorList>
    </citation>
    <scope>NUCLEOTIDE SEQUENCE [LARGE SCALE GENOMIC DNA]</scope>
    <source>
        <strain evidence="3 4">DSM 5831</strain>
    </source>
</reference>
<sequence>MNLDAYLARVGYTGPREPTLDVLRGLLLAHQCSIPFENLDVLLGRGVSLADNDVERKLVGDRRGGYCFEQNSLFLRVLTALGFTAAPLSARVRLKSPRDFTPPRTHLFVGVTVDGVPWLADVGVGGLSPTAPVRLDLLDDEQPTPHEPRRIVREERSPSPRYFHQAKLGDVWADVYEFTLEEMPVIDREVGNWWTSTNPQSKFRQNLMVALAHRDGTRVSILNREFTHRRGAEVLERFEIADTNQLLVVLAERFGLRLPPGTPLVVP</sequence>
<evidence type="ECO:0000313" key="3">
    <source>
        <dbReference type="EMBL" id="AWM40646.1"/>
    </source>
</evidence>
<evidence type="ECO:0000256" key="2">
    <source>
        <dbReference type="RuleBase" id="RU003452"/>
    </source>
</evidence>
<dbReference type="AlphaFoldDB" id="A0A2Z3HAH2"/>
<dbReference type="Gene3D" id="2.40.128.150">
    <property type="entry name" value="Cysteine proteinases"/>
    <property type="match status" value="1"/>
</dbReference>
<dbReference type="SUPFAM" id="SSF54001">
    <property type="entry name" value="Cysteine proteinases"/>
    <property type="match status" value="1"/>
</dbReference>
<organism evidence="3 4">
    <name type="scientific">Gemmata obscuriglobus</name>
    <dbReference type="NCBI Taxonomy" id="114"/>
    <lineage>
        <taxon>Bacteria</taxon>
        <taxon>Pseudomonadati</taxon>
        <taxon>Planctomycetota</taxon>
        <taxon>Planctomycetia</taxon>
        <taxon>Gemmatales</taxon>
        <taxon>Gemmataceae</taxon>
        <taxon>Gemmata</taxon>
    </lineage>
</organism>
<name>A0A2Z3HAH2_9BACT</name>
<dbReference type="PANTHER" id="PTHR11786">
    <property type="entry name" value="N-HYDROXYARYLAMINE O-ACETYLTRANSFERASE"/>
    <property type="match status" value="1"/>
</dbReference>
<dbReference type="PRINTS" id="PR01543">
    <property type="entry name" value="ANATRNSFRASE"/>
</dbReference>
<gene>
    <name evidence="3" type="ORF">C1280_29125</name>
</gene>
<evidence type="ECO:0000313" key="4">
    <source>
        <dbReference type="Proteomes" id="UP000245802"/>
    </source>
</evidence>
<dbReference type="PANTHER" id="PTHR11786:SF0">
    <property type="entry name" value="ARYLAMINE N-ACETYLTRANSFERASE 4-RELATED"/>
    <property type="match status" value="1"/>
</dbReference>
<dbReference type="InterPro" id="IPR001447">
    <property type="entry name" value="Arylamine_N-AcTrfase"/>
</dbReference>
<keyword evidence="4" id="KW-1185">Reference proteome</keyword>
<accession>A0A2Z3HAH2</accession>
<dbReference type="InterPro" id="IPR038765">
    <property type="entry name" value="Papain-like_cys_pep_sf"/>
</dbReference>
<dbReference type="Gene3D" id="3.30.2140.10">
    <property type="entry name" value="Arylamine N-acetyltransferase"/>
    <property type="match status" value="1"/>
</dbReference>
<comment type="similarity">
    <text evidence="1 2">Belongs to the arylamine N-acetyltransferase family.</text>
</comment>
<protein>
    <submittedName>
        <fullName evidence="3">Arylamine N-acetyltransferase</fullName>
    </submittedName>
</protein>
<keyword evidence="3" id="KW-0808">Transferase</keyword>
<proteinExistence type="inferred from homology"/>
<dbReference type="KEGG" id="gog:C1280_29125"/>
<dbReference type="Pfam" id="PF00797">
    <property type="entry name" value="Acetyltransf_2"/>
    <property type="match status" value="1"/>
</dbReference>
<evidence type="ECO:0000256" key="1">
    <source>
        <dbReference type="ARBA" id="ARBA00006547"/>
    </source>
</evidence>
<dbReference type="OrthoDB" id="7181050at2"/>
<dbReference type="Proteomes" id="UP000245802">
    <property type="component" value="Chromosome"/>
</dbReference>
<dbReference type="GO" id="GO:0016407">
    <property type="term" value="F:acetyltransferase activity"/>
    <property type="evidence" value="ECO:0007669"/>
    <property type="project" value="InterPro"/>
</dbReference>